<dbReference type="FunFam" id="2.10.25.10:FF:000066">
    <property type="entry name" value="FAT atypical cadherin 4"/>
    <property type="match status" value="1"/>
</dbReference>
<dbReference type="CDD" id="cd18719">
    <property type="entry name" value="PIN_Zc3h12a-N4BP1-like"/>
    <property type="match status" value="1"/>
</dbReference>
<evidence type="ECO:0000259" key="7">
    <source>
        <dbReference type="PROSITE" id="PS50026"/>
    </source>
</evidence>
<dbReference type="InterPro" id="IPR021869">
    <property type="entry name" value="RNase_Zc3h12_NYN"/>
</dbReference>
<evidence type="ECO:0000256" key="6">
    <source>
        <dbReference type="SAM" id="Phobius"/>
    </source>
</evidence>
<dbReference type="GO" id="GO:0004521">
    <property type="term" value="F:RNA endonuclease activity"/>
    <property type="evidence" value="ECO:0007669"/>
    <property type="project" value="TreeGrafter"/>
</dbReference>
<keyword evidence="6" id="KW-1133">Transmembrane helix</keyword>
<dbReference type="PROSITE" id="PS00022">
    <property type="entry name" value="EGF_1"/>
    <property type="match status" value="2"/>
</dbReference>
<evidence type="ECO:0000313" key="8">
    <source>
        <dbReference type="EMBL" id="OAF66413.1"/>
    </source>
</evidence>
<dbReference type="Proteomes" id="UP000078046">
    <property type="component" value="Unassembled WGS sequence"/>
</dbReference>
<dbReference type="EMBL" id="LWCA01000939">
    <property type="protein sequence ID" value="OAF66413.1"/>
    <property type="molecule type" value="Genomic_DNA"/>
</dbReference>
<gene>
    <name evidence="8" type="ORF">A3Q56_05861</name>
</gene>
<dbReference type="GO" id="GO:0005509">
    <property type="term" value="F:calcium ion binding"/>
    <property type="evidence" value="ECO:0007669"/>
    <property type="project" value="InterPro"/>
</dbReference>
<name>A0A177AYG0_9BILA</name>
<evidence type="ECO:0000256" key="2">
    <source>
        <dbReference type="ARBA" id="ARBA00022729"/>
    </source>
</evidence>
<evidence type="ECO:0000256" key="4">
    <source>
        <dbReference type="ARBA" id="ARBA00023157"/>
    </source>
</evidence>
<dbReference type="Gene3D" id="2.10.25.10">
    <property type="entry name" value="Laminin"/>
    <property type="match status" value="2"/>
</dbReference>
<feature type="domain" description="EGF-like" evidence="7">
    <location>
        <begin position="593"/>
        <end position="629"/>
    </location>
</feature>
<evidence type="ECO:0000256" key="1">
    <source>
        <dbReference type="ARBA" id="ARBA00022536"/>
    </source>
</evidence>
<feature type="domain" description="EGF-like" evidence="7">
    <location>
        <begin position="555"/>
        <end position="590"/>
    </location>
</feature>
<feature type="disulfide bond" evidence="5">
    <location>
        <begin position="619"/>
        <end position="628"/>
    </location>
</feature>
<dbReference type="Gene3D" id="3.40.50.11980">
    <property type="match status" value="1"/>
</dbReference>
<accession>A0A177AYG0</accession>
<comment type="caution">
    <text evidence="5">Lacks conserved residue(s) required for the propagation of feature annotation.</text>
</comment>
<dbReference type="SMART" id="SM00181">
    <property type="entry name" value="EGF"/>
    <property type="match status" value="3"/>
</dbReference>
<protein>
    <recommendedName>
        <fullName evidence="7">EGF-like domain-containing protein</fullName>
    </recommendedName>
</protein>
<keyword evidence="3" id="KW-0677">Repeat</keyword>
<dbReference type="InterPro" id="IPR000742">
    <property type="entry name" value="EGF"/>
</dbReference>
<dbReference type="SUPFAM" id="SSF57196">
    <property type="entry name" value="EGF/Laminin"/>
    <property type="match status" value="3"/>
</dbReference>
<keyword evidence="1 5" id="KW-0245">EGF-like domain</keyword>
<keyword evidence="9" id="KW-1185">Reference proteome</keyword>
<dbReference type="SMART" id="SM00179">
    <property type="entry name" value="EGF_CA"/>
    <property type="match status" value="2"/>
</dbReference>
<proteinExistence type="predicted"/>
<keyword evidence="4 5" id="KW-1015">Disulfide bond</keyword>
<dbReference type="InterPro" id="IPR001881">
    <property type="entry name" value="EGF-like_Ca-bd_dom"/>
</dbReference>
<dbReference type="InterPro" id="IPR051101">
    <property type="entry name" value="ZC3H12/N4BP1_RNase_Reg"/>
</dbReference>
<dbReference type="Pfam" id="PF00008">
    <property type="entry name" value="EGF"/>
    <property type="match status" value="2"/>
</dbReference>
<feature type="domain" description="EGF-like" evidence="7">
    <location>
        <begin position="630"/>
        <end position="670"/>
    </location>
</feature>
<reference evidence="8 9" key="1">
    <citation type="submission" date="2016-04" db="EMBL/GenBank/DDBJ databases">
        <title>The genome of Intoshia linei affirms orthonectids as highly simplified spiralians.</title>
        <authorList>
            <person name="Mikhailov K.V."/>
            <person name="Slusarev G.S."/>
            <person name="Nikitin M.A."/>
            <person name="Logacheva M.D."/>
            <person name="Penin A."/>
            <person name="Aleoshin V."/>
            <person name="Panchin Y.V."/>
        </authorList>
    </citation>
    <scope>NUCLEOTIDE SEQUENCE [LARGE SCALE GENOMIC DNA]</scope>
    <source>
        <strain evidence="8">Intl2013</strain>
        <tissue evidence="8">Whole animal</tissue>
    </source>
</reference>
<dbReference type="OrthoDB" id="392925at2759"/>
<sequence>MENQNVTIISSDEEEEYMKHLEKSFIPLSLGKEDNNCNIVKKGYSLRKSIVVSYNEKQAISVNQGSIFSPKFNNRSLKALRSFVDNHKRTHLIRKRKKTTFHCIPIIRKCIQKIPFSCKNIKKNVKQMETRDQIQKPKFQKPEFQSIFIKEKYPKSIHISIDGSNVAYFYSNQRYFDARGILEATRYFYNCGHVNIKSFVPQSRLNGLENENDKMEINKESIILIKELERLGFLILTPSRRVGMTLVKSYDDRFILEYAKRTMGLVLSNDHFREFYAQNFDYRSIIEERILPYTFVNSMILVPDYPFTDNFDNDQFRKNFHFTLPCFGEGTNGKWLSGIAYNENIYEYYVFTPHFIQIYSHHDGVDERLYQLECLNFEEYEKSDLIQYTFTNAVKTIQLYGNIMIKTYTEKNCLMIVLFIERAYFSDDLLTNTLCHLICNKYEYKNKIDYFNITNNNYIISSNPLINNYQIYQTITLNERIYMILKSNLKSKYNDFFYVCANMFVTNSQTIIVHYTTYVDPNKNKNMHITNCLQCTGYTVDTCFWYKKKDFYTVNSIHCSTVKPCLYGGVCIDDVSKGYICRCPTNYFGYNCQRDICDNGPCMNNGTCIGLENEYKCECKKEYTGIRCQEQNKCFNVICLYGGICKTIKTYTKTQGVCICKPNYVGKFCENVDNDMIPHDITALHLVNANNILPIYKNHNNTSSSYKTKYSLYIIISVIFINIMSSFGFCYIIKNGKFTKNDNKKNILCKRNSTISCNSCLIVKNTKLNSNRISSFSTFDFANLKK</sequence>
<dbReference type="PANTHER" id="PTHR12876">
    <property type="entry name" value="N4BP1-RELATED"/>
    <property type="match status" value="1"/>
</dbReference>
<comment type="caution">
    <text evidence="8">The sequence shown here is derived from an EMBL/GenBank/DDBJ whole genome shotgun (WGS) entry which is preliminary data.</text>
</comment>
<keyword evidence="6" id="KW-0812">Transmembrane</keyword>
<feature type="disulfide bond" evidence="5">
    <location>
        <begin position="660"/>
        <end position="669"/>
    </location>
</feature>
<dbReference type="PROSITE" id="PS50026">
    <property type="entry name" value="EGF_3"/>
    <property type="match status" value="3"/>
</dbReference>
<keyword evidence="6" id="KW-0472">Membrane</keyword>
<dbReference type="PANTHER" id="PTHR12876:SF35">
    <property type="entry name" value="LD08718P-RELATED"/>
    <property type="match status" value="1"/>
</dbReference>
<evidence type="ECO:0000313" key="9">
    <source>
        <dbReference type="Proteomes" id="UP000078046"/>
    </source>
</evidence>
<dbReference type="GO" id="GO:0003729">
    <property type="term" value="F:mRNA binding"/>
    <property type="evidence" value="ECO:0007669"/>
    <property type="project" value="TreeGrafter"/>
</dbReference>
<keyword evidence="2" id="KW-0732">Signal</keyword>
<dbReference type="AlphaFoldDB" id="A0A177AYG0"/>
<evidence type="ECO:0000256" key="5">
    <source>
        <dbReference type="PROSITE-ProRule" id="PRU00076"/>
    </source>
</evidence>
<dbReference type="GO" id="GO:0005634">
    <property type="term" value="C:nucleus"/>
    <property type="evidence" value="ECO:0007669"/>
    <property type="project" value="TreeGrafter"/>
</dbReference>
<dbReference type="FunFam" id="3.40.50.11980:FF:000001">
    <property type="entry name" value="ZC3H12A isoform 1"/>
    <property type="match status" value="1"/>
</dbReference>
<dbReference type="GO" id="GO:0036464">
    <property type="term" value="C:cytoplasmic ribonucleoprotein granule"/>
    <property type="evidence" value="ECO:0007669"/>
    <property type="project" value="TreeGrafter"/>
</dbReference>
<dbReference type="CDD" id="cd00054">
    <property type="entry name" value="EGF_CA"/>
    <property type="match status" value="2"/>
</dbReference>
<organism evidence="8 9">
    <name type="scientific">Intoshia linei</name>
    <dbReference type="NCBI Taxonomy" id="1819745"/>
    <lineage>
        <taxon>Eukaryota</taxon>
        <taxon>Metazoa</taxon>
        <taxon>Spiralia</taxon>
        <taxon>Lophotrochozoa</taxon>
        <taxon>Mesozoa</taxon>
        <taxon>Orthonectida</taxon>
        <taxon>Rhopaluridae</taxon>
        <taxon>Intoshia</taxon>
    </lineage>
</organism>
<feature type="transmembrane region" description="Helical" evidence="6">
    <location>
        <begin position="710"/>
        <end position="733"/>
    </location>
</feature>
<dbReference type="Pfam" id="PF11977">
    <property type="entry name" value="RNase_Zc3h12a"/>
    <property type="match status" value="1"/>
</dbReference>
<evidence type="ECO:0000256" key="3">
    <source>
        <dbReference type="ARBA" id="ARBA00022737"/>
    </source>
</evidence>